<organism evidence="3 5">
    <name type="scientific">Flavobacterium circumlabens</name>
    <dbReference type="NCBI Taxonomy" id="2133765"/>
    <lineage>
        <taxon>Bacteria</taxon>
        <taxon>Pseudomonadati</taxon>
        <taxon>Bacteroidota</taxon>
        <taxon>Flavobacteriia</taxon>
        <taxon>Flavobacteriales</taxon>
        <taxon>Flavobacteriaceae</taxon>
        <taxon>Flavobacterium</taxon>
    </lineage>
</organism>
<dbReference type="RefSeq" id="WP_132033469.1">
    <property type="nucleotide sequence ID" value="NZ_QWDN01000002.1"/>
</dbReference>
<gene>
    <name evidence="3" type="ORF">D0809_06640</name>
    <name evidence="2" type="ORF">EV142_102198</name>
</gene>
<dbReference type="EMBL" id="QWDN01000002">
    <property type="protein sequence ID" value="TEB44862.1"/>
    <property type="molecule type" value="Genomic_DNA"/>
</dbReference>
<dbReference type="PANTHER" id="PTHR43682">
    <property type="entry name" value="LACTATE UTILIZATION PROTEIN C"/>
    <property type="match status" value="1"/>
</dbReference>
<dbReference type="InterPro" id="IPR037171">
    <property type="entry name" value="NagB/RpiA_transferase-like"/>
</dbReference>
<protein>
    <submittedName>
        <fullName evidence="2">L-lactate dehydrogenase complex protein LldG</fullName>
    </submittedName>
    <submittedName>
        <fullName evidence="3">Lactate utilization protein B/C</fullName>
    </submittedName>
</protein>
<dbReference type="Proteomes" id="UP000298340">
    <property type="component" value="Unassembled WGS sequence"/>
</dbReference>
<dbReference type="Pfam" id="PF02589">
    <property type="entry name" value="LUD_dom"/>
    <property type="match status" value="1"/>
</dbReference>
<evidence type="ECO:0000313" key="4">
    <source>
        <dbReference type="Proteomes" id="UP000295270"/>
    </source>
</evidence>
<evidence type="ECO:0000313" key="3">
    <source>
        <dbReference type="EMBL" id="TEB44862.1"/>
    </source>
</evidence>
<proteinExistence type="predicted"/>
<reference evidence="2 4" key="1">
    <citation type="journal article" date="2015" name="Stand. Genomic Sci.">
        <title>Genomic Encyclopedia of Bacterial and Archaeal Type Strains, Phase III: the genomes of soil and plant-associated and newly described type strains.</title>
        <authorList>
            <person name="Whitman W.B."/>
            <person name="Woyke T."/>
            <person name="Klenk H.P."/>
            <person name="Zhou Y."/>
            <person name="Lilburn T.G."/>
            <person name="Beck B.J."/>
            <person name="De Vos P."/>
            <person name="Vandamme P."/>
            <person name="Eisen J.A."/>
            <person name="Garrity G."/>
            <person name="Hugenholtz P."/>
            <person name="Kyrpides N.C."/>
        </authorList>
    </citation>
    <scope>NUCLEOTIDE SEQUENCE [LARGE SCALE GENOMIC DNA]</scope>
    <source>
        <strain evidence="2 4">P5626</strain>
    </source>
</reference>
<reference evidence="3 5" key="2">
    <citation type="journal article" date="2018" name="Syst. Appl. Microbiol.">
        <title>Flavobacterium circumlabens sp. nov. and Flavobacterium cupreum sp. nov., two psychrotrophic species isolated from Antarctic environmental samples.</title>
        <authorList>
            <person name="Kralova S."/>
            <person name="Busse H.J."/>
            <person name="Svec P."/>
            <person name="Maslanova I."/>
            <person name="Stankova E."/>
            <person name="Bartak M."/>
            <person name="Sedlacek I."/>
        </authorList>
    </citation>
    <scope>NUCLEOTIDE SEQUENCE [LARGE SCALE GENOMIC DNA]</scope>
    <source>
        <strain evidence="3 5">CCM 8828</strain>
    </source>
</reference>
<dbReference type="OrthoDB" id="9794157at2"/>
<dbReference type="PANTHER" id="PTHR43682:SF1">
    <property type="entry name" value="LACTATE UTILIZATION PROTEIN C"/>
    <property type="match status" value="1"/>
</dbReference>
<dbReference type="InterPro" id="IPR003741">
    <property type="entry name" value="LUD_dom"/>
</dbReference>
<dbReference type="AlphaFoldDB" id="A0A4Y7UG88"/>
<dbReference type="InterPro" id="IPR024185">
    <property type="entry name" value="FTHF_cligase-like_sf"/>
</dbReference>
<reference evidence="2" key="3">
    <citation type="submission" date="2019-03" db="EMBL/GenBank/DDBJ databases">
        <authorList>
            <person name="Whitman W."/>
            <person name="Huntemann M."/>
            <person name="Clum A."/>
            <person name="Pillay M."/>
            <person name="Palaniappan K."/>
            <person name="Varghese N."/>
            <person name="Mikhailova N."/>
            <person name="Stamatis D."/>
            <person name="Reddy T."/>
            <person name="Daum C."/>
            <person name="Shapiro N."/>
            <person name="Ivanova N."/>
            <person name="Kyrpides N."/>
            <person name="Woyke T."/>
        </authorList>
    </citation>
    <scope>NUCLEOTIDE SEQUENCE</scope>
    <source>
        <strain evidence="2">P5626</strain>
    </source>
</reference>
<evidence type="ECO:0000313" key="2">
    <source>
        <dbReference type="EMBL" id="TCN59580.1"/>
    </source>
</evidence>
<comment type="caution">
    <text evidence="3">The sequence shown here is derived from an EMBL/GenBank/DDBJ whole genome shotgun (WGS) entry which is preliminary data.</text>
</comment>
<evidence type="ECO:0000259" key="1">
    <source>
        <dbReference type="Pfam" id="PF02589"/>
    </source>
</evidence>
<accession>A0A4Y7UG88</accession>
<keyword evidence="4" id="KW-1185">Reference proteome</keyword>
<dbReference type="EMBL" id="SLWA01000002">
    <property type="protein sequence ID" value="TCN59580.1"/>
    <property type="molecule type" value="Genomic_DNA"/>
</dbReference>
<dbReference type="Gene3D" id="3.40.50.10420">
    <property type="entry name" value="NagB/RpiA/CoA transferase-like"/>
    <property type="match status" value="1"/>
</dbReference>
<name>A0A4Y7UG88_9FLAO</name>
<feature type="domain" description="LUD" evidence="1">
    <location>
        <begin position="100"/>
        <end position="193"/>
    </location>
</feature>
<dbReference type="SUPFAM" id="SSF100950">
    <property type="entry name" value="NagB/RpiA/CoA transferase-like"/>
    <property type="match status" value="1"/>
</dbReference>
<evidence type="ECO:0000313" key="5">
    <source>
        <dbReference type="Proteomes" id="UP000298340"/>
    </source>
</evidence>
<sequence>MTTRENILNAISSNQPNLVPLPIIYRTEVIKYHDNYIQFKSVLESIGGKVELINNLTMLEENIKVDKVNNIFIINTITAIGEVSVPLDKLTGLELEKLEKVYIKGCLGVAENGAVWISENQMKNRLLPFICQHLILIINKEDIVATMHDAYDKIDVAQNGFGVFIAGPSKTADIEQSLVIGAHGARSATVYVVE</sequence>
<dbReference type="Proteomes" id="UP000295270">
    <property type="component" value="Unassembled WGS sequence"/>
</dbReference>